<feature type="domain" description="DUF7650" evidence="6">
    <location>
        <begin position="280"/>
        <end position="360"/>
    </location>
</feature>
<dbReference type="GO" id="GO:0003714">
    <property type="term" value="F:transcription corepressor activity"/>
    <property type="evidence" value="ECO:0007669"/>
    <property type="project" value="TreeGrafter"/>
</dbReference>
<evidence type="ECO:0000256" key="5">
    <source>
        <dbReference type="SAM" id="MobiDB-lite"/>
    </source>
</evidence>
<evidence type="ECO:0000256" key="4">
    <source>
        <dbReference type="ARBA" id="ARBA00023242"/>
    </source>
</evidence>
<evidence type="ECO:0000313" key="8">
    <source>
        <dbReference type="EMBL" id="KAJ4783325.1"/>
    </source>
</evidence>
<feature type="region of interest" description="Disordered" evidence="5">
    <location>
        <begin position="532"/>
        <end position="631"/>
    </location>
</feature>
<comment type="subcellular location">
    <subcellularLocation>
        <location evidence="1">Nucleus</location>
    </subcellularLocation>
</comment>
<evidence type="ECO:0000259" key="7">
    <source>
        <dbReference type="Pfam" id="PF25826"/>
    </source>
</evidence>
<evidence type="ECO:0000313" key="9">
    <source>
        <dbReference type="Proteomes" id="UP001140206"/>
    </source>
</evidence>
<organism evidence="8 9">
    <name type="scientific">Rhynchospora pubera</name>
    <dbReference type="NCBI Taxonomy" id="906938"/>
    <lineage>
        <taxon>Eukaryota</taxon>
        <taxon>Viridiplantae</taxon>
        <taxon>Streptophyta</taxon>
        <taxon>Embryophyta</taxon>
        <taxon>Tracheophyta</taxon>
        <taxon>Spermatophyta</taxon>
        <taxon>Magnoliopsida</taxon>
        <taxon>Liliopsida</taxon>
        <taxon>Poales</taxon>
        <taxon>Cyperaceae</taxon>
        <taxon>Cyperoideae</taxon>
        <taxon>Rhynchosporeae</taxon>
        <taxon>Rhynchospora</taxon>
    </lineage>
</organism>
<dbReference type="InterPro" id="IPR056067">
    <property type="entry name" value="DUF7650"/>
</dbReference>
<feature type="domain" description="DUF7952" evidence="7">
    <location>
        <begin position="116"/>
        <end position="242"/>
    </location>
</feature>
<dbReference type="InterPro" id="IPR009057">
    <property type="entry name" value="Homeodomain-like_sf"/>
</dbReference>
<evidence type="ECO:0000256" key="1">
    <source>
        <dbReference type="ARBA" id="ARBA00004123"/>
    </source>
</evidence>
<dbReference type="GO" id="GO:0005634">
    <property type="term" value="C:nucleus"/>
    <property type="evidence" value="ECO:0007669"/>
    <property type="project" value="UniProtKB-SubCell"/>
</dbReference>
<dbReference type="PANTHER" id="PTHR13859:SF11">
    <property type="entry name" value="GRUNGE, ISOFORM J"/>
    <property type="match status" value="1"/>
</dbReference>
<feature type="compositionally biased region" description="Polar residues" evidence="5">
    <location>
        <begin position="547"/>
        <end position="568"/>
    </location>
</feature>
<dbReference type="Pfam" id="PF25826">
    <property type="entry name" value="DUF7952"/>
    <property type="match status" value="1"/>
</dbReference>
<keyword evidence="9" id="KW-1185">Reference proteome</keyword>
<comment type="caution">
    <text evidence="8">The sequence shown here is derived from an EMBL/GenBank/DDBJ whole genome shotgun (WGS) entry which is preliminary data.</text>
</comment>
<dbReference type="PANTHER" id="PTHR13859">
    <property type="entry name" value="ATROPHIN-RELATED"/>
    <property type="match status" value="1"/>
</dbReference>
<keyword evidence="2" id="KW-0805">Transcription regulation</keyword>
<keyword evidence="3" id="KW-0804">Transcription</keyword>
<keyword evidence="4" id="KW-0539">Nucleus</keyword>
<proteinExistence type="predicted"/>
<dbReference type="Proteomes" id="UP001140206">
    <property type="component" value="Chromosome 2"/>
</dbReference>
<name>A0AAV8ET34_9POAL</name>
<dbReference type="SUPFAM" id="SSF46689">
    <property type="entry name" value="Homeodomain-like"/>
    <property type="match status" value="1"/>
</dbReference>
<accession>A0AAV8ET34</accession>
<evidence type="ECO:0000256" key="3">
    <source>
        <dbReference type="ARBA" id="ARBA00023163"/>
    </source>
</evidence>
<dbReference type="Gene3D" id="1.10.10.60">
    <property type="entry name" value="Homeodomain-like"/>
    <property type="match status" value="1"/>
</dbReference>
<dbReference type="Pfam" id="PF24662">
    <property type="entry name" value="DUF7650"/>
    <property type="match status" value="1"/>
</dbReference>
<evidence type="ECO:0000256" key="2">
    <source>
        <dbReference type="ARBA" id="ARBA00023015"/>
    </source>
</evidence>
<sequence>MLQKANRKDGLRAQLSFFPVFQMESLELENRKEESTKEIQADQLPISEDIPSNKGITGEPTALARVGDEYQAQVPDPAIAYNTEIRMAPDIPFIWATHGSEEVNIPLPGMHTSSPWSESEKEIFLLGMYVFGKRLNLLRRFLEGENKTMGDVLSYYYGNFYKSDWYLKYKMKRCVLGSRIFQGWRQDQIFSRLRGLMPNESHDALQEAFKSYNEERSSFEDFIFALKGVTGVHNLVEAVSIGKGKHDLTKVRSDPSKGKIQSQAHMEMPVGKEWSSLSLEEVIRFLTGGFRLGKSRSNDLFWEAVWPRLLVKGWISVQPKDHALIFLIPGIDSFPREDLVKGIHYFDSVTDLLSKVASDPNMISVPSNGADNVETNAENSSNSLCPKLQFPNSELSLMKFTVIDTSIVEGEVPCKIRALRSLPLLTFSATRDLLDKPEVDMSVPEGSDRSNSLNKSINLEKDEPFEINLAEKNSLEDAKLKSKKRVYVDNATTLSKRRRLGLSKAKIETCENDQNTPPCIDELSLRSQFPEPQVEAKGMAPEVEAKNTPQATQPSIDLNLPDLTSPSDESNEKVGANSNNSRRHGTRNRPPTAKALESLALGFLGTTKRKDSEIKSSRNRPTRRARKSVETVISGPHEEVSIGACVSPCAFTEDLIDQV</sequence>
<dbReference type="AlphaFoldDB" id="A0AAV8ET34"/>
<dbReference type="EMBL" id="JAMFTS010000002">
    <property type="protein sequence ID" value="KAJ4783325.1"/>
    <property type="molecule type" value="Genomic_DNA"/>
</dbReference>
<reference evidence="8" key="1">
    <citation type="submission" date="2022-08" db="EMBL/GenBank/DDBJ databases">
        <authorList>
            <person name="Marques A."/>
        </authorList>
    </citation>
    <scope>NUCLEOTIDE SEQUENCE</scope>
    <source>
        <strain evidence="8">RhyPub2mFocal</strain>
        <tissue evidence="8">Leaves</tissue>
    </source>
</reference>
<gene>
    <name evidence="8" type="ORF">LUZ62_034571</name>
</gene>
<dbReference type="InterPro" id="IPR057712">
    <property type="entry name" value="DUF7952"/>
</dbReference>
<feature type="compositionally biased region" description="Basic residues" evidence="5">
    <location>
        <begin position="617"/>
        <end position="626"/>
    </location>
</feature>
<protein>
    <submittedName>
        <fullName evidence="8">Arginine-glutamic acid dipeptide repeat protein</fullName>
    </submittedName>
</protein>
<evidence type="ECO:0000259" key="6">
    <source>
        <dbReference type="Pfam" id="PF24662"/>
    </source>
</evidence>